<organism evidence="13 14">
    <name type="scientific">Chiloscyllium punctatum</name>
    <name type="common">Brownbanded bambooshark</name>
    <name type="synonym">Hemiscyllium punctatum</name>
    <dbReference type="NCBI Taxonomy" id="137246"/>
    <lineage>
        <taxon>Eukaryota</taxon>
        <taxon>Metazoa</taxon>
        <taxon>Chordata</taxon>
        <taxon>Craniata</taxon>
        <taxon>Vertebrata</taxon>
        <taxon>Chondrichthyes</taxon>
        <taxon>Elasmobranchii</taxon>
        <taxon>Galeomorphii</taxon>
        <taxon>Galeoidea</taxon>
        <taxon>Orectolobiformes</taxon>
        <taxon>Hemiscylliidae</taxon>
        <taxon>Chiloscyllium</taxon>
    </lineage>
</organism>
<dbReference type="GO" id="GO:0045087">
    <property type="term" value="P:innate immune response"/>
    <property type="evidence" value="ECO:0007669"/>
    <property type="project" value="TreeGrafter"/>
</dbReference>
<evidence type="ECO:0000256" key="3">
    <source>
        <dbReference type="ARBA" id="ARBA00022729"/>
    </source>
</evidence>
<feature type="signal peptide" evidence="11">
    <location>
        <begin position="1"/>
        <end position="19"/>
    </location>
</feature>
<dbReference type="PROSITE" id="PS51828">
    <property type="entry name" value="PTX_2"/>
    <property type="match status" value="1"/>
</dbReference>
<dbReference type="STRING" id="137246.A0A401SCP6"/>
<comment type="function">
    <text evidence="6">Plays a role in the regulation of innate resistance to pathogens, inflammatory reactions, possibly clearance of self-components and female fertility.</text>
</comment>
<dbReference type="SMART" id="SM00159">
    <property type="entry name" value="PTX"/>
    <property type="match status" value="1"/>
</dbReference>
<dbReference type="GO" id="GO:0005615">
    <property type="term" value="C:extracellular space"/>
    <property type="evidence" value="ECO:0007669"/>
    <property type="project" value="TreeGrafter"/>
</dbReference>
<dbReference type="InterPro" id="IPR001759">
    <property type="entry name" value="PTX_dom"/>
</dbReference>
<dbReference type="Pfam" id="PF00354">
    <property type="entry name" value="Pentaxin"/>
    <property type="match status" value="1"/>
</dbReference>
<keyword evidence="4" id="KW-1015">Disulfide bond</keyword>
<dbReference type="SUPFAM" id="SSF49899">
    <property type="entry name" value="Concanavalin A-like lectins/glucanases"/>
    <property type="match status" value="1"/>
</dbReference>
<evidence type="ECO:0000256" key="6">
    <source>
        <dbReference type="ARBA" id="ARBA00057134"/>
    </source>
</evidence>
<dbReference type="Gene3D" id="2.60.120.200">
    <property type="match status" value="1"/>
</dbReference>
<evidence type="ECO:0000256" key="10">
    <source>
        <dbReference type="PROSITE-ProRule" id="PRU01172"/>
    </source>
</evidence>
<gene>
    <name evidence="13" type="ORF">chiPu_0006593</name>
</gene>
<dbReference type="InterPro" id="IPR042837">
    <property type="entry name" value="PTX3"/>
</dbReference>
<evidence type="ECO:0000256" key="9">
    <source>
        <dbReference type="ARBA" id="ARBA00083262"/>
    </source>
</evidence>
<dbReference type="PANTHER" id="PTHR46943:SF1">
    <property type="entry name" value="PENTRAXIN-RELATED PROTEIN PTX3"/>
    <property type="match status" value="1"/>
</dbReference>
<comment type="caution">
    <text evidence="13">The sequence shown here is derived from an EMBL/GenBank/DDBJ whole genome shotgun (WGS) entry which is preliminary data.</text>
</comment>
<dbReference type="AlphaFoldDB" id="A0A401SCP6"/>
<evidence type="ECO:0000259" key="12">
    <source>
        <dbReference type="PROSITE" id="PS51828"/>
    </source>
</evidence>
<dbReference type="Pfam" id="PF26206">
    <property type="entry name" value="PTX3_N"/>
    <property type="match status" value="1"/>
</dbReference>
<dbReference type="InterPro" id="IPR013320">
    <property type="entry name" value="ConA-like_dom_sf"/>
</dbReference>
<evidence type="ECO:0000256" key="11">
    <source>
        <dbReference type="SAM" id="SignalP"/>
    </source>
</evidence>
<keyword evidence="14" id="KW-1185">Reference proteome</keyword>
<evidence type="ECO:0000313" key="13">
    <source>
        <dbReference type="EMBL" id="GCC28165.1"/>
    </source>
</evidence>
<dbReference type="OrthoDB" id="10009351at2759"/>
<name>A0A401SCP6_CHIPU</name>
<dbReference type="Proteomes" id="UP000287033">
    <property type="component" value="Unassembled WGS sequence"/>
</dbReference>
<evidence type="ECO:0000256" key="2">
    <source>
        <dbReference type="ARBA" id="ARBA00022525"/>
    </source>
</evidence>
<dbReference type="PRINTS" id="PR00895">
    <property type="entry name" value="PENTAXIN"/>
</dbReference>
<feature type="chain" id="PRO_5019516741" description="Pentraxin-related protein PTX3" evidence="11">
    <location>
        <begin position="20"/>
        <end position="421"/>
    </location>
</feature>
<dbReference type="InterPro" id="IPR058832">
    <property type="entry name" value="PTX3_N"/>
</dbReference>
<evidence type="ECO:0000256" key="4">
    <source>
        <dbReference type="ARBA" id="ARBA00023157"/>
    </source>
</evidence>
<evidence type="ECO:0000313" key="14">
    <source>
        <dbReference type="Proteomes" id="UP000287033"/>
    </source>
</evidence>
<comment type="caution">
    <text evidence="10">Lacks conserved residue(s) required for the propagation of feature annotation.</text>
</comment>
<dbReference type="PANTHER" id="PTHR46943">
    <property type="entry name" value="PENTRAXIN-RELATED PROTEIN PTX3"/>
    <property type="match status" value="1"/>
</dbReference>
<keyword evidence="2" id="KW-0964">Secreted</keyword>
<dbReference type="EMBL" id="BEZZ01000193">
    <property type="protein sequence ID" value="GCC28165.1"/>
    <property type="molecule type" value="Genomic_DNA"/>
</dbReference>
<feature type="domain" description="Pentraxin (PTX)" evidence="12">
    <location>
        <begin position="218"/>
        <end position="421"/>
    </location>
</feature>
<evidence type="ECO:0000256" key="8">
    <source>
        <dbReference type="ARBA" id="ARBA00073233"/>
    </source>
</evidence>
<accession>A0A401SCP6</accession>
<keyword evidence="5" id="KW-0325">Glycoprotein</keyword>
<proteinExistence type="predicted"/>
<dbReference type="FunFam" id="2.60.120.200:FF:000110">
    <property type="entry name" value="pentraxin-related protein PTX3"/>
    <property type="match status" value="1"/>
</dbReference>
<comment type="subunit">
    <text evidence="7">Homooctamer; disulfide-linked. Binds to C1q.</text>
</comment>
<evidence type="ECO:0000256" key="5">
    <source>
        <dbReference type="ARBA" id="ARBA00023180"/>
    </source>
</evidence>
<protein>
    <recommendedName>
        <fullName evidence="8">Pentraxin-related protein PTX3</fullName>
    </recommendedName>
    <alternativeName>
        <fullName evidence="9">Pentaxin-related protein PTX3</fullName>
    </alternativeName>
</protein>
<keyword evidence="3 11" id="KW-0732">Signal</keyword>
<sequence length="421" mass="47069">MAALKIVLWILLSLSHTLAEDYEDLQYIHGMENTISVLPDGSCKCQKELTKWDKLFVMLEDSQMKQNMLQQSIGEVCETELQSIRSEMHQFIANFAGTSTNAIDNAILRITTEMDKKLAYTLKEVSETNVEIESEKKDILHQLLLVSQDLSNRLKKLEMTWQKAVDIKDQRLSLDIKRRVPVKLDTTLNFLATEQQQSKTELTGCPNWSAKHVLPSGCDMALIFPMRSKKIYASVHPDDMTLSSFTACIWIKATHLLDKTIVFSYGTKRNPYQIQLYFNQSSAVFSVHSDTSKIVADDVVSLGEWAHFCTTWSAEDGNATLWVNGRLAAASSGIAVGHNIPNGGLLQLGQENNGCCTGGGFDKSLAFTGKLTGFNIWNRIISEHEIQALTSRDDSCSIRGNVVGWSVTEILPHGGAEFIYY</sequence>
<evidence type="ECO:0000256" key="7">
    <source>
        <dbReference type="ARBA" id="ARBA00064758"/>
    </source>
</evidence>
<dbReference type="GO" id="GO:0001849">
    <property type="term" value="F:complement component C1q complex binding"/>
    <property type="evidence" value="ECO:0007669"/>
    <property type="project" value="TreeGrafter"/>
</dbReference>
<evidence type="ECO:0000256" key="1">
    <source>
        <dbReference type="ARBA" id="ARBA00004613"/>
    </source>
</evidence>
<comment type="subcellular location">
    <subcellularLocation>
        <location evidence="1">Secreted</location>
    </subcellularLocation>
</comment>
<reference evidence="13 14" key="1">
    <citation type="journal article" date="2018" name="Nat. Ecol. Evol.">
        <title>Shark genomes provide insights into elasmobranch evolution and the origin of vertebrates.</title>
        <authorList>
            <person name="Hara Y"/>
            <person name="Yamaguchi K"/>
            <person name="Onimaru K"/>
            <person name="Kadota M"/>
            <person name="Koyanagi M"/>
            <person name="Keeley SD"/>
            <person name="Tatsumi K"/>
            <person name="Tanaka K"/>
            <person name="Motone F"/>
            <person name="Kageyama Y"/>
            <person name="Nozu R"/>
            <person name="Adachi N"/>
            <person name="Nishimura O"/>
            <person name="Nakagawa R"/>
            <person name="Tanegashima C"/>
            <person name="Kiyatake I"/>
            <person name="Matsumoto R"/>
            <person name="Murakumo K"/>
            <person name="Nishida K"/>
            <person name="Terakita A"/>
            <person name="Kuratani S"/>
            <person name="Sato K"/>
            <person name="Hyodo S Kuraku.S."/>
        </authorList>
    </citation>
    <scope>NUCLEOTIDE SEQUENCE [LARGE SCALE GENOMIC DNA]</scope>
</reference>
<dbReference type="OMA" id="ISCDCQR"/>